<sequence length="87" mass="9406">MMRRLTALLDTAFIAHPRVMGESYLAHARTAAGFGLTMIAGGAACVVHGLVPALFTTTGSDTVRRLHARMSNRARQAREAGIFCYEI</sequence>
<dbReference type="Proteomes" id="UP000074310">
    <property type="component" value="Unassembled WGS sequence"/>
</dbReference>
<keyword evidence="3" id="KW-1185">Reference proteome</keyword>
<feature type="transmembrane region" description="Helical" evidence="1">
    <location>
        <begin position="31"/>
        <end position="55"/>
    </location>
</feature>
<name>A0A147I773_9SPHN</name>
<gene>
    <name evidence="2" type="ORF">NS334_05180</name>
</gene>
<reference evidence="2 3" key="1">
    <citation type="journal article" date="2016" name="Front. Microbiol.">
        <title>Genomic Resource of Rice Seed Associated Bacteria.</title>
        <authorList>
            <person name="Midha S."/>
            <person name="Bansal K."/>
            <person name="Sharma S."/>
            <person name="Kumar N."/>
            <person name="Patil P.P."/>
            <person name="Chaudhry V."/>
            <person name="Patil P.B."/>
        </authorList>
    </citation>
    <scope>NUCLEOTIDE SEQUENCE [LARGE SCALE GENOMIC DNA]</scope>
    <source>
        <strain evidence="2 3">NS334</strain>
    </source>
</reference>
<organism evidence="2 3">
    <name type="scientific">Sphingomonas endophytica</name>
    <dbReference type="NCBI Taxonomy" id="869719"/>
    <lineage>
        <taxon>Bacteria</taxon>
        <taxon>Pseudomonadati</taxon>
        <taxon>Pseudomonadota</taxon>
        <taxon>Alphaproteobacteria</taxon>
        <taxon>Sphingomonadales</taxon>
        <taxon>Sphingomonadaceae</taxon>
        <taxon>Sphingomonas</taxon>
    </lineage>
</organism>
<keyword evidence="1" id="KW-1133">Transmembrane helix</keyword>
<evidence type="ECO:0000256" key="1">
    <source>
        <dbReference type="SAM" id="Phobius"/>
    </source>
</evidence>
<dbReference type="PATRIC" id="fig|869719.3.peg.420"/>
<protein>
    <recommendedName>
        <fullName evidence="4">Capsule biosynthesis protein</fullName>
    </recommendedName>
</protein>
<keyword evidence="1" id="KW-0812">Transmembrane</keyword>
<evidence type="ECO:0008006" key="4">
    <source>
        <dbReference type="Google" id="ProtNLM"/>
    </source>
</evidence>
<dbReference type="Pfam" id="PF19883">
    <property type="entry name" value="DUF6356"/>
    <property type="match status" value="1"/>
</dbReference>
<dbReference type="AlphaFoldDB" id="A0A147I773"/>
<keyword evidence="1" id="KW-0472">Membrane</keyword>
<proteinExistence type="predicted"/>
<accession>A0A147I773</accession>
<dbReference type="EMBL" id="LDTB01000010">
    <property type="protein sequence ID" value="KTT74770.1"/>
    <property type="molecule type" value="Genomic_DNA"/>
</dbReference>
<evidence type="ECO:0000313" key="3">
    <source>
        <dbReference type="Proteomes" id="UP000074310"/>
    </source>
</evidence>
<evidence type="ECO:0000313" key="2">
    <source>
        <dbReference type="EMBL" id="KTT74770.1"/>
    </source>
</evidence>
<dbReference type="InterPro" id="IPR045936">
    <property type="entry name" value="DUF6356"/>
</dbReference>
<comment type="caution">
    <text evidence="2">The sequence shown here is derived from an EMBL/GenBank/DDBJ whole genome shotgun (WGS) entry which is preliminary data.</text>
</comment>